<dbReference type="RefSeq" id="WP_109640763.1">
    <property type="nucleotide sequence ID" value="NZ_QGHB01000014.1"/>
</dbReference>
<accession>A0A316HNT7</accession>
<name>A0A316HNT7_9PSEU</name>
<evidence type="ECO:0000313" key="2">
    <source>
        <dbReference type="Proteomes" id="UP000246005"/>
    </source>
</evidence>
<dbReference type="AlphaFoldDB" id="A0A316HNT7"/>
<dbReference type="GO" id="GO:0003677">
    <property type="term" value="F:DNA binding"/>
    <property type="evidence" value="ECO:0007669"/>
    <property type="project" value="InterPro"/>
</dbReference>
<dbReference type="Proteomes" id="UP000246005">
    <property type="component" value="Unassembled WGS sequence"/>
</dbReference>
<evidence type="ECO:0008006" key="3">
    <source>
        <dbReference type="Google" id="ProtNLM"/>
    </source>
</evidence>
<proteinExistence type="predicted"/>
<comment type="caution">
    <text evidence="1">The sequence shown here is derived from an EMBL/GenBank/DDBJ whole genome shotgun (WGS) entry which is preliminary data.</text>
</comment>
<dbReference type="EMBL" id="QGHB01000014">
    <property type="protein sequence ID" value="PWK82242.1"/>
    <property type="molecule type" value="Genomic_DNA"/>
</dbReference>
<protein>
    <recommendedName>
        <fullName evidence="3">HTH cro/C1-type domain-containing protein</fullName>
    </recommendedName>
</protein>
<gene>
    <name evidence="1" type="ORF">C8D88_114110</name>
</gene>
<sequence>MTEDWGAVARAINQRMSELGMNQRELTERSQVSKAIVGELQNNKVQRRRSERTLEALSVALDLHPSHLHAVLTGRRPPQVGEPAARDDDIPGRLSVIEHQLREILDRLGGIDALTDQVKEISANVEKLAGSLETNRKQLGR</sequence>
<reference evidence="1 2" key="1">
    <citation type="submission" date="2018-05" db="EMBL/GenBank/DDBJ databases">
        <title>Genomic Encyclopedia of Type Strains, Phase IV (KMG-IV): sequencing the most valuable type-strain genomes for metagenomic binning, comparative biology and taxonomic classification.</title>
        <authorList>
            <person name="Goeker M."/>
        </authorList>
    </citation>
    <scope>NUCLEOTIDE SEQUENCE [LARGE SCALE GENOMIC DNA]</scope>
    <source>
        <strain evidence="1 2">DSM 45480</strain>
    </source>
</reference>
<organism evidence="1 2">
    <name type="scientific">Lentzea atacamensis</name>
    <dbReference type="NCBI Taxonomy" id="531938"/>
    <lineage>
        <taxon>Bacteria</taxon>
        <taxon>Bacillati</taxon>
        <taxon>Actinomycetota</taxon>
        <taxon>Actinomycetes</taxon>
        <taxon>Pseudonocardiales</taxon>
        <taxon>Pseudonocardiaceae</taxon>
        <taxon>Lentzea</taxon>
    </lineage>
</organism>
<dbReference type="Gene3D" id="1.10.260.40">
    <property type="entry name" value="lambda repressor-like DNA-binding domains"/>
    <property type="match status" value="1"/>
</dbReference>
<dbReference type="SUPFAM" id="SSF47413">
    <property type="entry name" value="lambda repressor-like DNA-binding domains"/>
    <property type="match status" value="1"/>
</dbReference>
<dbReference type="InterPro" id="IPR010982">
    <property type="entry name" value="Lambda_DNA-bd_dom_sf"/>
</dbReference>
<evidence type="ECO:0000313" key="1">
    <source>
        <dbReference type="EMBL" id="PWK82242.1"/>
    </source>
</evidence>